<dbReference type="SMART" id="SM00345">
    <property type="entry name" value="HTH_GNTR"/>
    <property type="match status" value="1"/>
</dbReference>
<proteinExistence type="predicted"/>
<evidence type="ECO:0000256" key="1">
    <source>
        <dbReference type="ARBA" id="ARBA00023015"/>
    </source>
</evidence>
<dbReference type="SUPFAM" id="SSF46785">
    <property type="entry name" value="Winged helix' DNA-binding domain"/>
    <property type="match status" value="1"/>
</dbReference>
<dbReference type="SMART" id="SM00895">
    <property type="entry name" value="FCD"/>
    <property type="match status" value="1"/>
</dbReference>
<name>A0ABZ3CC33_9ACTN</name>
<dbReference type="Pfam" id="PF07729">
    <property type="entry name" value="FCD"/>
    <property type="match status" value="1"/>
</dbReference>
<dbReference type="SUPFAM" id="SSF48008">
    <property type="entry name" value="GntR ligand-binding domain-like"/>
    <property type="match status" value="1"/>
</dbReference>
<dbReference type="InterPro" id="IPR000524">
    <property type="entry name" value="Tscrpt_reg_HTH_GntR"/>
</dbReference>
<dbReference type="InterPro" id="IPR011711">
    <property type="entry name" value="GntR_C"/>
</dbReference>
<dbReference type="Proteomes" id="UP001434337">
    <property type="component" value="Chromosome"/>
</dbReference>
<feature type="domain" description="HTH gntR-type" evidence="4">
    <location>
        <begin position="18"/>
        <end position="85"/>
    </location>
</feature>
<keyword evidence="1" id="KW-0805">Transcription regulation</keyword>
<accession>A0ABZ3CC33</accession>
<dbReference type="RefSeq" id="WP_342373285.1">
    <property type="nucleotide sequence ID" value="NZ_CP115965.1"/>
</dbReference>
<dbReference type="Pfam" id="PF00392">
    <property type="entry name" value="GntR"/>
    <property type="match status" value="1"/>
</dbReference>
<dbReference type="EMBL" id="CP115965">
    <property type="protein sequence ID" value="WZW99747.1"/>
    <property type="molecule type" value="Genomic_DNA"/>
</dbReference>
<dbReference type="PANTHER" id="PTHR43537">
    <property type="entry name" value="TRANSCRIPTIONAL REGULATOR, GNTR FAMILY"/>
    <property type="match status" value="1"/>
</dbReference>
<sequence>MRAPGRASALVAALEPRGRRQADIVAELRRVLVAGRAGPGALVPLDQIAQRFEVSHIPVREALKTLQAEGLVEHTPGSGFRVARLGLPDLLELYTVRRALEAAALGPALERAGEDDRATARVSLARQSAALASGDVAAWDAESRQFHTLLVAPSGMPRLCHMIAVASNAIGPALPMVRLPADRVRALHADHAELTALFVAGGDPGPIQALAAAHVERMAAWLTEAWPSAGGTR</sequence>
<keyword evidence="6" id="KW-1185">Reference proteome</keyword>
<evidence type="ECO:0000259" key="4">
    <source>
        <dbReference type="PROSITE" id="PS50949"/>
    </source>
</evidence>
<dbReference type="PANTHER" id="PTHR43537:SF24">
    <property type="entry name" value="GLUCONATE OPERON TRANSCRIPTIONAL REPRESSOR"/>
    <property type="match status" value="1"/>
</dbReference>
<dbReference type="InterPro" id="IPR036388">
    <property type="entry name" value="WH-like_DNA-bd_sf"/>
</dbReference>
<dbReference type="InterPro" id="IPR008920">
    <property type="entry name" value="TF_FadR/GntR_C"/>
</dbReference>
<dbReference type="InterPro" id="IPR036390">
    <property type="entry name" value="WH_DNA-bd_sf"/>
</dbReference>
<evidence type="ECO:0000256" key="3">
    <source>
        <dbReference type="ARBA" id="ARBA00023163"/>
    </source>
</evidence>
<protein>
    <submittedName>
        <fullName evidence="5">GntR family transcriptional regulator</fullName>
    </submittedName>
</protein>
<dbReference type="Gene3D" id="1.10.10.10">
    <property type="entry name" value="Winged helix-like DNA-binding domain superfamily/Winged helix DNA-binding domain"/>
    <property type="match status" value="1"/>
</dbReference>
<evidence type="ECO:0000256" key="2">
    <source>
        <dbReference type="ARBA" id="ARBA00023125"/>
    </source>
</evidence>
<dbReference type="CDD" id="cd07377">
    <property type="entry name" value="WHTH_GntR"/>
    <property type="match status" value="1"/>
</dbReference>
<evidence type="ECO:0000313" key="6">
    <source>
        <dbReference type="Proteomes" id="UP001434337"/>
    </source>
</evidence>
<reference evidence="5 6" key="1">
    <citation type="journal article" date="2023" name="Environ Microbiome">
        <title>A coral-associated actinobacterium mitigates coral bleaching under heat stress.</title>
        <authorList>
            <person name="Li J."/>
            <person name="Zou Y."/>
            <person name="Li Q."/>
            <person name="Zhang J."/>
            <person name="Bourne D.G."/>
            <person name="Lyu Y."/>
            <person name="Liu C."/>
            <person name="Zhang S."/>
        </authorList>
    </citation>
    <scope>NUCLEOTIDE SEQUENCE [LARGE SCALE GENOMIC DNA]</scope>
    <source>
        <strain evidence="5 6">SCSIO 13291</strain>
    </source>
</reference>
<dbReference type="Gene3D" id="1.20.120.530">
    <property type="entry name" value="GntR ligand-binding domain-like"/>
    <property type="match status" value="1"/>
</dbReference>
<keyword evidence="3" id="KW-0804">Transcription</keyword>
<dbReference type="PROSITE" id="PS50949">
    <property type="entry name" value="HTH_GNTR"/>
    <property type="match status" value="1"/>
</dbReference>
<evidence type="ECO:0000313" key="5">
    <source>
        <dbReference type="EMBL" id="WZW99747.1"/>
    </source>
</evidence>
<gene>
    <name evidence="5" type="ORF">PCC79_06005</name>
</gene>
<organism evidence="5 6">
    <name type="scientific">Propioniciclava soli</name>
    <dbReference type="NCBI Taxonomy" id="2775081"/>
    <lineage>
        <taxon>Bacteria</taxon>
        <taxon>Bacillati</taxon>
        <taxon>Actinomycetota</taxon>
        <taxon>Actinomycetes</taxon>
        <taxon>Propionibacteriales</taxon>
        <taxon>Propionibacteriaceae</taxon>
        <taxon>Propioniciclava</taxon>
    </lineage>
</organism>
<keyword evidence="2" id="KW-0238">DNA-binding</keyword>